<evidence type="ECO:0000256" key="5">
    <source>
        <dbReference type="ARBA" id="ARBA00022777"/>
    </source>
</evidence>
<evidence type="ECO:0000256" key="3">
    <source>
        <dbReference type="ARBA" id="ARBA00022679"/>
    </source>
</evidence>
<dbReference type="InterPro" id="IPR011009">
    <property type="entry name" value="Kinase-like_dom_sf"/>
</dbReference>
<comment type="catalytic activity">
    <reaction evidence="8">
        <text>L-seryl-[protein] + ATP = O-phospho-L-seryl-[protein] + ADP + H(+)</text>
        <dbReference type="Rhea" id="RHEA:17989"/>
        <dbReference type="Rhea" id="RHEA-COMP:9863"/>
        <dbReference type="Rhea" id="RHEA-COMP:11604"/>
        <dbReference type="ChEBI" id="CHEBI:15378"/>
        <dbReference type="ChEBI" id="CHEBI:29999"/>
        <dbReference type="ChEBI" id="CHEBI:30616"/>
        <dbReference type="ChEBI" id="CHEBI:83421"/>
        <dbReference type="ChEBI" id="CHEBI:456216"/>
        <dbReference type="EC" id="2.7.11.1"/>
    </reaction>
</comment>
<dbReference type="Gene3D" id="3.30.200.20">
    <property type="entry name" value="Phosphorylase Kinase, domain 1"/>
    <property type="match status" value="1"/>
</dbReference>
<dbReference type="AlphaFoldDB" id="A0A9Q0JRY3"/>
<dbReference type="EMBL" id="JAMYWD010002645">
    <property type="protein sequence ID" value="KAJ4936178.1"/>
    <property type="molecule type" value="Genomic_DNA"/>
</dbReference>
<proteinExistence type="predicted"/>
<keyword evidence="11" id="KW-1185">Reference proteome</keyword>
<dbReference type="PANTHER" id="PTHR48006:SF102">
    <property type="entry name" value="LEUCINE-RICH REPEAT-CONTAINING PROTEIN DDB_G0281931-RELATED"/>
    <property type="match status" value="1"/>
</dbReference>
<dbReference type="InterPro" id="IPR000719">
    <property type="entry name" value="Prot_kinase_dom"/>
</dbReference>
<keyword evidence="4" id="KW-0547">Nucleotide-binding</keyword>
<dbReference type="PANTHER" id="PTHR48006">
    <property type="entry name" value="LEUCINE-RICH REPEAT-CONTAINING PROTEIN DDB_G0281931-RELATED"/>
    <property type="match status" value="1"/>
</dbReference>
<reference evidence="10" key="1">
    <citation type="journal article" date="2023" name="Plant J.">
        <title>The genome of the king protea, Protea cynaroides.</title>
        <authorList>
            <person name="Chang J."/>
            <person name="Duong T.A."/>
            <person name="Schoeman C."/>
            <person name="Ma X."/>
            <person name="Roodt D."/>
            <person name="Barker N."/>
            <person name="Li Z."/>
            <person name="Van de Peer Y."/>
            <person name="Mizrachi E."/>
        </authorList>
    </citation>
    <scope>NUCLEOTIDE SEQUENCE</scope>
    <source>
        <tissue evidence="10">Young leaves</tissue>
    </source>
</reference>
<keyword evidence="5" id="KW-0418">Kinase</keyword>
<evidence type="ECO:0000313" key="11">
    <source>
        <dbReference type="Proteomes" id="UP001141806"/>
    </source>
</evidence>
<comment type="caution">
    <text evidence="10">The sequence shown here is derived from an EMBL/GenBank/DDBJ whole genome shotgun (WGS) entry which is preliminary data.</text>
</comment>
<accession>A0A9Q0JRY3</accession>
<keyword evidence="2" id="KW-0723">Serine/threonine-protein kinase</keyword>
<dbReference type="Pfam" id="PF07714">
    <property type="entry name" value="PK_Tyr_Ser-Thr"/>
    <property type="match status" value="1"/>
</dbReference>
<feature type="domain" description="Protein kinase" evidence="9">
    <location>
        <begin position="80"/>
        <end position="162"/>
    </location>
</feature>
<dbReference type="InterPro" id="IPR051824">
    <property type="entry name" value="LRR_Rcpt-Like_S/T_Kinase"/>
</dbReference>
<dbReference type="Proteomes" id="UP001141806">
    <property type="component" value="Unassembled WGS sequence"/>
</dbReference>
<evidence type="ECO:0000256" key="8">
    <source>
        <dbReference type="ARBA" id="ARBA00048679"/>
    </source>
</evidence>
<dbReference type="OrthoDB" id="1738960at2759"/>
<keyword evidence="3" id="KW-0808">Transferase</keyword>
<dbReference type="PROSITE" id="PS50011">
    <property type="entry name" value="PROTEIN_KINASE_DOM"/>
    <property type="match status" value="1"/>
</dbReference>
<dbReference type="EC" id="2.7.11.1" evidence="1"/>
<dbReference type="GO" id="GO:0004674">
    <property type="term" value="F:protein serine/threonine kinase activity"/>
    <property type="evidence" value="ECO:0007669"/>
    <property type="project" value="UniProtKB-KW"/>
</dbReference>
<keyword evidence="6" id="KW-0067">ATP-binding</keyword>
<dbReference type="GO" id="GO:0005524">
    <property type="term" value="F:ATP binding"/>
    <property type="evidence" value="ECO:0007669"/>
    <property type="project" value="UniProtKB-KW"/>
</dbReference>
<sequence>MNGDEQRKVENGRRGRRKLWISIKKYERNKGSLKTVENYECRHSYNFQDTLSVNLSQKVVGSNNPRIFNFPKLYIASKVFSEGEILSSGKFGHVYRALLLSDYTIVVVQCLSEKGEQFEKTFTAELMAVAQLCNRNIVRLRGCVFSDSTVVTLNRSLRSRKL</sequence>
<dbReference type="InterPro" id="IPR001245">
    <property type="entry name" value="Ser-Thr/Tyr_kinase_cat_dom"/>
</dbReference>
<evidence type="ECO:0000256" key="4">
    <source>
        <dbReference type="ARBA" id="ARBA00022741"/>
    </source>
</evidence>
<gene>
    <name evidence="10" type="ORF">NE237_000004</name>
</gene>
<evidence type="ECO:0000256" key="2">
    <source>
        <dbReference type="ARBA" id="ARBA00022527"/>
    </source>
</evidence>
<name>A0A9Q0JRY3_9MAGN</name>
<protein>
    <recommendedName>
        <fullName evidence="1">non-specific serine/threonine protein kinase</fullName>
        <ecNumber evidence="1">2.7.11.1</ecNumber>
    </recommendedName>
</protein>
<comment type="catalytic activity">
    <reaction evidence="7">
        <text>L-threonyl-[protein] + ATP = O-phospho-L-threonyl-[protein] + ADP + H(+)</text>
        <dbReference type="Rhea" id="RHEA:46608"/>
        <dbReference type="Rhea" id="RHEA-COMP:11060"/>
        <dbReference type="Rhea" id="RHEA-COMP:11605"/>
        <dbReference type="ChEBI" id="CHEBI:15378"/>
        <dbReference type="ChEBI" id="CHEBI:30013"/>
        <dbReference type="ChEBI" id="CHEBI:30616"/>
        <dbReference type="ChEBI" id="CHEBI:61977"/>
        <dbReference type="ChEBI" id="CHEBI:456216"/>
        <dbReference type="EC" id="2.7.11.1"/>
    </reaction>
</comment>
<evidence type="ECO:0000259" key="9">
    <source>
        <dbReference type="PROSITE" id="PS50011"/>
    </source>
</evidence>
<evidence type="ECO:0000313" key="10">
    <source>
        <dbReference type="EMBL" id="KAJ4936178.1"/>
    </source>
</evidence>
<evidence type="ECO:0000256" key="7">
    <source>
        <dbReference type="ARBA" id="ARBA00047899"/>
    </source>
</evidence>
<evidence type="ECO:0000256" key="6">
    <source>
        <dbReference type="ARBA" id="ARBA00022840"/>
    </source>
</evidence>
<evidence type="ECO:0000256" key="1">
    <source>
        <dbReference type="ARBA" id="ARBA00012513"/>
    </source>
</evidence>
<dbReference type="SUPFAM" id="SSF56112">
    <property type="entry name" value="Protein kinase-like (PK-like)"/>
    <property type="match status" value="1"/>
</dbReference>
<organism evidence="10 11">
    <name type="scientific">Protea cynaroides</name>
    <dbReference type="NCBI Taxonomy" id="273540"/>
    <lineage>
        <taxon>Eukaryota</taxon>
        <taxon>Viridiplantae</taxon>
        <taxon>Streptophyta</taxon>
        <taxon>Embryophyta</taxon>
        <taxon>Tracheophyta</taxon>
        <taxon>Spermatophyta</taxon>
        <taxon>Magnoliopsida</taxon>
        <taxon>Proteales</taxon>
        <taxon>Proteaceae</taxon>
        <taxon>Protea</taxon>
    </lineage>
</organism>